<dbReference type="InterPro" id="IPR036986">
    <property type="entry name" value="S4_RNA-bd_sf"/>
</dbReference>
<accession>A0ABT2CH46</accession>
<organism evidence="7 8">
    <name type="scientific">Streptomyces pyxinae</name>
    <dbReference type="NCBI Taxonomy" id="2970734"/>
    <lineage>
        <taxon>Bacteria</taxon>
        <taxon>Bacillati</taxon>
        <taxon>Actinomycetota</taxon>
        <taxon>Actinomycetes</taxon>
        <taxon>Kitasatosporales</taxon>
        <taxon>Streptomycetaceae</taxon>
        <taxon>Streptomyces</taxon>
    </lineage>
</organism>
<feature type="region of interest" description="Disordered" evidence="5">
    <location>
        <begin position="93"/>
        <end position="138"/>
    </location>
</feature>
<comment type="similarity">
    <text evidence="1">Belongs to the HSP15 family.</text>
</comment>
<protein>
    <submittedName>
        <fullName evidence="7">RNA-binding S4 domain-containing protein</fullName>
    </submittedName>
</protein>
<dbReference type="CDD" id="cd00165">
    <property type="entry name" value="S4"/>
    <property type="match status" value="1"/>
</dbReference>
<evidence type="ECO:0000256" key="4">
    <source>
        <dbReference type="PROSITE-ProRule" id="PRU00182"/>
    </source>
</evidence>
<sequence>MASSPTNDSDRVSAGGAGSARVDSWIWAVRLTKTRSQAATACRAGHVRVNGERVKPAQPVKPGDQVRLFHAGRERVVEVKRVLAKRVGAPVAAEAYTDHSPPPPPREHTALAGVRDRGAGRPTKRERRDLDQLRGLRP</sequence>
<evidence type="ECO:0000256" key="3">
    <source>
        <dbReference type="ARBA" id="ARBA00023125"/>
    </source>
</evidence>
<reference evidence="7" key="1">
    <citation type="submission" date="2022-08" db="EMBL/GenBank/DDBJ databases">
        <authorList>
            <person name="Somphong A."/>
            <person name="Phongsopitanun W."/>
        </authorList>
    </citation>
    <scope>NUCLEOTIDE SEQUENCE</scope>
    <source>
        <strain evidence="7">LP05-1</strain>
    </source>
</reference>
<name>A0ABT2CH46_9ACTN</name>
<dbReference type="Pfam" id="PF01479">
    <property type="entry name" value="S4"/>
    <property type="match status" value="1"/>
</dbReference>
<feature type="compositionally biased region" description="Basic and acidic residues" evidence="5">
    <location>
        <begin position="126"/>
        <end position="138"/>
    </location>
</feature>
<evidence type="ECO:0000256" key="1">
    <source>
        <dbReference type="ARBA" id="ARBA00008396"/>
    </source>
</evidence>
<gene>
    <name evidence="7" type="ORF">NX801_13940</name>
</gene>
<dbReference type="PIRSF" id="PIRSF016821">
    <property type="entry name" value="HSP15"/>
    <property type="match status" value="1"/>
</dbReference>
<proteinExistence type="inferred from homology"/>
<comment type="caution">
    <text evidence="7">The sequence shown here is derived from an EMBL/GenBank/DDBJ whole genome shotgun (WGS) entry which is preliminary data.</text>
</comment>
<evidence type="ECO:0000313" key="7">
    <source>
        <dbReference type="EMBL" id="MCS0636742.1"/>
    </source>
</evidence>
<keyword evidence="3" id="KW-0238">DNA-binding</keyword>
<dbReference type="RefSeq" id="WP_258788002.1">
    <property type="nucleotide sequence ID" value="NZ_JANUGQ010000010.1"/>
</dbReference>
<evidence type="ECO:0000256" key="2">
    <source>
        <dbReference type="ARBA" id="ARBA00022884"/>
    </source>
</evidence>
<dbReference type="InterPro" id="IPR002942">
    <property type="entry name" value="S4_RNA-bd"/>
</dbReference>
<evidence type="ECO:0000256" key="5">
    <source>
        <dbReference type="SAM" id="MobiDB-lite"/>
    </source>
</evidence>
<keyword evidence="8" id="KW-1185">Reference proteome</keyword>
<evidence type="ECO:0000313" key="8">
    <source>
        <dbReference type="Proteomes" id="UP001431313"/>
    </source>
</evidence>
<dbReference type="Proteomes" id="UP001431313">
    <property type="component" value="Unassembled WGS sequence"/>
</dbReference>
<dbReference type="EMBL" id="JANUGQ010000010">
    <property type="protein sequence ID" value="MCS0636742.1"/>
    <property type="molecule type" value="Genomic_DNA"/>
</dbReference>
<dbReference type="InterPro" id="IPR025708">
    <property type="entry name" value="HSP15"/>
</dbReference>
<dbReference type="Gene3D" id="3.10.290.10">
    <property type="entry name" value="RNA-binding S4 domain"/>
    <property type="match status" value="1"/>
</dbReference>
<dbReference type="SMART" id="SM00363">
    <property type="entry name" value="S4"/>
    <property type="match status" value="1"/>
</dbReference>
<evidence type="ECO:0000259" key="6">
    <source>
        <dbReference type="SMART" id="SM00363"/>
    </source>
</evidence>
<dbReference type="SUPFAM" id="SSF55174">
    <property type="entry name" value="Alpha-L RNA-binding motif"/>
    <property type="match status" value="1"/>
</dbReference>
<dbReference type="PROSITE" id="PS50889">
    <property type="entry name" value="S4"/>
    <property type="match status" value="1"/>
</dbReference>
<keyword evidence="2 4" id="KW-0694">RNA-binding</keyword>
<feature type="compositionally biased region" description="Basic and acidic residues" evidence="5">
    <location>
        <begin position="105"/>
        <end position="119"/>
    </location>
</feature>
<feature type="domain" description="RNA-binding S4" evidence="6">
    <location>
        <begin position="20"/>
        <end position="84"/>
    </location>
</feature>